<dbReference type="InterPro" id="IPR002018">
    <property type="entry name" value="CarbesteraseB"/>
</dbReference>
<dbReference type="InterPro" id="IPR019826">
    <property type="entry name" value="Carboxylesterase_B_AS"/>
</dbReference>
<feature type="domain" description="Carboxylesterase type B" evidence="4">
    <location>
        <begin position="31"/>
        <end position="542"/>
    </location>
</feature>
<proteinExistence type="inferred from homology"/>
<dbReference type="Gene3D" id="3.40.50.1820">
    <property type="entry name" value="alpha/beta hydrolase"/>
    <property type="match status" value="1"/>
</dbReference>
<dbReference type="SUPFAM" id="SSF53474">
    <property type="entry name" value="alpha/beta-Hydrolases"/>
    <property type="match status" value="1"/>
</dbReference>
<evidence type="ECO:0000256" key="3">
    <source>
        <dbReference type="RuleBase" id="RU361235"/>
    </source>
</evidence>
<keyword evidence="2 3" id="KW-0378">Hydrolase</keyword>
<dbReference type="InterPro" id="IPR029058">
    <property type="entry name" value="AB_hydrolase_fold"/>
</dbReference>
<keyword evidence="3" id="KW-0732">Signal</keyword>
<evidence type="ECO:0000313" key="6">
    <source>
        <dbReference type="RefSeq" id="XP_072843631.1"/>
    </source>
</evidence>
<dbReference type="InterPro" id="IPR050309">
    <property type="entry name" value="Type-B_Carboxylest/Lipase"/>
</dbReference>
<comment type="similarity">
    <text evidence="1 3">Belongs to the type-B carboxylesterase/lipase family.</text>
</comment>
<evidence type="ECO:0000313" key="5">
    <source>
        <dbReference type="Proteomes" id="UP001652642"/>
    </source>
</evidence>
<dbReference type="PROSITE" id="PS00122">
    <property type="entry name" value="CARBOXYLESTERASE_B_1"/>
    <property type="match status" value="1"/>
</dbReference>
<dbReference type="EC" id="3.1.1.-" evidence="3"/>
<evidence type="ECO:0000256" key="1">
    <source>
        <dbReference type="ARBA" id="ARBA00005964"/>
    </source>
</evidence>
<feature type="signal peptide" evidence="3">
    <location>
        <begin position="1"/>
        <end position="25"/>
    </location>
</feature>
<keyword evidence="5" id="KW-1185">Reference proteome</keyword>
<dbReference type="InterPro" id="IPR019819">
    <property type="entry name" value="Carboxylesterase_B_CS"/>
</dbReference>
<protein>
    <recommendedName>
        <fullName evidence="3">Carboxylic ester hydrolase</fullName>
        <ecNumber evidence="3">3.1.1.-</ecNumber>
    </recommendedName>
</protein>
<accession>A0ABM5FE03</accession>
<reference evidence="6" key="2">
    <citation type="submission" date="2025-08" db="UniProtKB">
        <authorList>
            <consortium name="RefSeq"/>
        </authorList>
    </citation>
    <scope>IDENTIFICATION</scope>
</reference>
<evidence type="ECO:0000256" key="2">
    <source>
        <dbReference type="ARBA" id="ARBA00022801"/>
    </source>
</evidence>
<dbReference type="PROSITE" id="PS00941">
    <property type="entry name" value="CARBOXYLESTERASE_B_2"/>
    <property type="match status" value="1"/>
</dbReference>
<sequence>MPLSPARLQRWGAVLGLLLVAAVEGQGNYRPEVATKYGRLRGKLASVEGTSQPVNVFLGIPFARPPVGALRFSPPQPPEPWSHVREATSNPPMCLQDLGWTDTFRKMMKGDFLNLPVSEDCLYLNVFTPDLKAKLPVMVWIHGGGLIVGAASMLDGSALSAYEHVVVVMIQYRLGLPGFFSTGSKDARGNWGLLDQTAALQWVQENIELFGGDPHSVTIFGESAGGFCASAHMLSPLSRGLFHRAISESGVVLLLSLFTKNPEAIVQRVANISGCEVGGTAALVSCLRSKTEEELHALNTQVTLEHGIVPAVIDGEFILKDPEELLAKMELNVVPYLSGVNNHEYGWVISQALNFSGIPEGMDREAITATFRQTASVLGIPLESVQMILDEYLGDTEDPTKLRERFQDLMGDIMFVIPALQTARYHRDAGAPVYFYEYQHPPTVFKDLRPDFVKADHADELGFVFGAPFLGNDTISFGEFTQKEKELSRTIMKYWGNFAYNGNPNGKGLVEWPRYDMNEEYLELNLVQKKARKLKNNKVDFWLKTLPEKMKKIIQEPQIHVDL</sequence>
<reference evidence="5" key="1">
    <citation type="submission" date="2025-05" db="UniProtKB">
        <authorList>
            <consortium name="RefSeq"/>
        </authorList>
    </citation>
    <scope>NUCLEOTIDE SEQUENCE [LARGE SCALE GENOMIC DNA]</scope>
</reference>
<evidence type="ECO:0000259" key="4">
    <source>
        <dbReference type="Pfam" id="PF00135"/>
    </source>
</evidence>
<dbReference type="Pfam" id="PF00135">
    <property type="entry name" value="COesterase"/>
    <property type="match status" value="1"/>
</dbReference>
<organism evidence="5 6">
    <name type="scientific">Pogona vitticeps</name>
    <name type="common">central bearded dragon</name>
    <dbReference type="NCBI Taxonomy" id="103695"/>
    <lineage>
        <taxon>Eukaryota</taxon>
        <taxon>Metazoa</taxon>
        <taxon>Chordata</taxon>
        <taxon>Craniata</taxon>
        <taxon>Vertebrata</taxon>
        <taxon>Euteleostomi</taxon>
        <taxon>Lepidosauria</taxon>
        <taxon>Squamata</taxon>
        <taxon>Bifurcata</taxon>
        <taxon>Unidentata</taxon>
        <taxon>Episquamata</taxon>
        <taxon>Toxicofera</taxon>
        <taxon>Iguania</taxon>
        <taxon>Acrodonta</taxon>
        <taxon>Agamidae</taxon>
        <taxon>Amphibolurinae</taxon>
        <taxon>Pogona</taxon>
    </lineage>
</organism>
<dbReference type="RefSeq" id="XP_072843631.1">
    <property type="nucleotide sequence ID" value="XM_072987530.1"/>
</dbReference>
<dbReference type="PANTHER" id="PTHR11559">
    <property type="entry name" value="CARBOXYLESTERASE"/>
    <property type="match status" value="1"/>
</dbReference>
<name>A0ABM5FE03_9SAUR</name>
<dbReference type="GeneID" id="140703787"/>
<dbReference type="CDD" id="cd00312">
    <property type="entry name" value="Esterase_lipase"/>
    <property type="match status" value="1"/>
</dbReference>
<dbReference type="Proteomes" id="UP001652642">
    <property type="component" value="Chromosome 2"/>
</dbReference>
<gene>
    <name evidence="6" type="primary">LOC140703787</name>
</gene>
<feature type="chain" id="PRO_5044988314" description="Carboxylic ester hydrolase" evidence="3">
    <location>
        <begin position="26"/>
        <end position="563"/>
    </location>
</feature>